<dbReference type="Proteomes" id="UP000050546">
    <property type="component" value="Unassembled WGS sequence"/>
</dbReference>
<dbReference type="RefSeq" id="WP_017158035.1">
    <property type="nucleotide sequence ID" value="NZ_CP041380.1"/>
</dbReference>
<dbReference type="STRING" id="1437877.GCA_001564415_03222"/>
<evidence type="ECO:0000313" key="1">
    <source>
        <dbReference type="EMBL" id="OQP76410.1"/>
    </source>
</evidence>
<organism evidence="1 2">
    <name type="scientific">Xanthomonas phaseoli pv. dieffenbachiae</name>
    <dbReference type="NCBI Taxonomy" id="92828"/>
    <lineage>
        <taxon>Bacteria</taxon>
        <taxon>Pseudomonadati</taxon>
        <taxon>Pseudomonadota</taxon>
        <taxon>Gammaproteobacteria</taxon>
        <taxon>Lysobacterales</taxon>
        <taxon>Lysobacteraceae</taxon>
        <taxon>Xanthomonas</taxon>
    </lineage>
</organism>
<sequence>MTIGPVPANYDAWRHCIEVDCAQPLTAAFIAQRLAALRAPGDHHTQQFLRRWGAQHHTQVIAWFERAQQQPKSG</sequence>
<comment type="caution">
    <text evidence="1">The sequence shown here is derived from an EMBL/GenBank/DDBJ whole genome shotgun (WGS) entry which is preliminary data.</text>
</comment>
<evidence type="ECO:0000313" key="2">
    <source>
        <dbReference type="Proteomes" id="UP000050546"/>
    </source>
</evidence>
<dbReference type="EMBL" id="JPYI02000086">
    <property type="protein sequence ID" value="OQP76410.1"/>
    <property type="molecule type" value="Genomic_DNA"/>
</dbReference>
<accession>A0A1V9H0U0</accession>
<reference evidence="1 2" key="1">
    <citation type="journal article" date="2016" name="Plant Pathol.">
        <title>Genetic characterization of strains named as Xanthomonas axonopodis pv. dieffenbachiae leads to a taxonomic revision of the X. axonopodis species complex.</title>
        <authorList>
            <person name="Constantin E.C."/>
            <person name="Cleenwerck I."/>
            <person name="Maes M."/>
            <person name="Baeyen S."/>
            <person name="Van Malderghem C."/>
            <person name="De Vos P."/>
            <person name="Cottyn B."/>
        </authorList>
    </citation>
    <scope>NUCLEOTIDE SEQUENCE [LARGE SCALE GENOMIC DNA]</scope>
    <source>
        <strain evidence="1 2">LMG 25940</strain>
    </source>
</reference>
<dbReference type="AlphaFoldDB" id="A0A1V9H0U0"/>
<name>A0A1V9H0U0_9XANT</name>
<proteinExistence type="predicted"/>
<dbReference type="GeneID" id="93991001"/>
<gene>
    <name evidence="1" type="ORF">IM53_015680</name>
</gene>
<reference evidence="2" key="2">
    <citation type="journal article" date="2017" name="Plant Pathol.">
        <title>Pathogenicity and virulence gene content of Xanthomonas strains infecting Araceae, formerly known as Xanthomonas axonopodis pv. dieffenbachiae.</title>
        <authorList>
            <person name="Constantin E.C."/>
            <person name="Haegeman A."/>
            <person name="Van Vaerenbergh J."/>
            <person name="Baeyen S."/>
            <person name="Van Malderghem C."/>
            <person name="Maes M."/>
            <person name="Cottyn B."/>
        </authorList>
    </citation>
    <scope>NUCLEOTIDE SEQUENCE [LARGE SCALE GENOMIC DNA]</scope>
    <source>
        <strain evidence="2">LMG 25940</strain>
    </source>
</reference>
<protein>
    <submittedName>
        <fullName evidence="1">Uncharacterized protein</fullName>
    </submittedName>
</protein>